<dbReference type="EMBL" id="JARJCN010000055">
    <property type="protein sequence ID" value="KAJ7080407.1"/>
    <property type="molecule type" value="Genomic_DNA"/>
</dbReference>
<dbReference type="InterPro" id="IPR014883">
    <property type="entry name" value="VRR_NUC"/>
</dbReference>
<dbReference type="GO" id="GO:0017108">
    <property type="term" value="F:5'-flap endonuclease activity"/>
    <property type="evidence" value="ECO:0007669"/>
    <property type="project" value="TreeGrafter"/>
</dbReference>
<dbReference type="PANTHER" id="PTHR15749">
    <property type="entry name" value="FANCONI-ASSOCIATED NUCLEASE 1"/>
    <property type="match status" value="1"/>
</dbReference>
<dbReference type="GO" id="GO:0036297">
    <property type="term" value="P:interstrand cross-link repair"/>
    <property type="evidence" value="ECO:0007669"/>
    <property type="project" value="InterPro"/>
</dbReference>
<dbReference type="GO" id="GO:0046872">
    <property type="term" value="F:metal ion binding"/>
    <property type="evidence" value="ECO:0007669"/>
    <property type="project" value="UniProtKB-KW"/>
</dbReference>
<dbReference type="Proteomes" id="UP001222325">
    <property type="component" value="Unassembled WGS sequence"/>
</dbReference>
<keyword evidence="1 5" id="KW-0540">Nuclease</keyword>
<dbReference type="CDD" id="cd22326">
    <property type="entry name" value="FAN1-like"/>
    <property type="match status" value="1"/>
</dbReference>
<dbReference type="Pfam" id="PF21170">
    <property type="entry name" value="FAN1_TPR"/>
    <property type="match status" value="1"/>
</dbReference>
<keyword evidence="5" id="KW-0234">DNA repair</keyword>
<sequence length="821" mass="91265">MIQTVLDTESDLMLLTPEEISVLLAFQRLSANAQDLFVFLLIHPTWHRLPSLRLVEIPWGDLSCTISELARPLELAVAEFDCEDEVKPELASVKTEETPIDISSLPLPTKQEPLQHELPCKPEPVLDTIPGPSDADVKSEDVDTAAGPSALFPSHKPAPLPSSLCITDAGMTLRQLLEYMGPDEQRVIGKDLKIKPGKKKTDLIESILTFSSGQRTLEGYFGKGKAKAGTEKGNSQEARLRAMIMKKLEKLVRVNEEVFEIFRRVHIIYFRSTQFPIEIIPRPLRHLQRSYPEYIPTRRAEIWPHRAMLLEYEDALKADAVFDGVLPSPVAQDAQSPKGKLKGKTRAVDEEDDDAKAKERKAAALRKARATKTLFDEVFCRWSAHLGIKKQSAAAPTGLDRLEPGYALTRVLHKGVKALKALKKRRAEADVYEVLLDQRFWCSGLRGAWHIRKTAIHASRIKAHSGEGKNAIDASSGGIRDPATRLVYRHTLIKNLVRLQKRLQVPEDEQVSIPEASKVGKVVIEAVRVKTKDPKKNCNLWLTQDDEAVPIDTLVWQHYKEAGFPSISAGSCFFTTLFTLLFWDIIFMPVDGAFDTRFQTGPLDLCADTFRPSRASAINQRVSEIEAGGAAHYLKKHDAQYRPARPCAVGVRWDLCATQDLVGIVECVPPGPLALMCRMFCEDYAGACMGAPDLVAWDADASGGAEYKFVHIKGPGYPSRANQKAWRDVLARGGAEQEVCEVVERGKRKGKGKKKGEVDSDSEEDSGSEAEQEEDEEDELAESQDSQTQSQASASGSKKRARDSDDEDAYQPTRKRKKTGS</sequence>
<dbReference type="PANTHER" id="PTHR15749:SF4">
    <property type="entry name" value="FANCONI-ASSOCIATED NUCLEASE 1"/>
    <property type="match status" value="1"/>
</dbReference>
<dbReference type="GO" id="GO:0005634">
    <property type="term" value="C:nucleus"/>
    <property type="evidence" value="ECO:0007669"/>
    <property type="project" value="UniProtKB-SubCell"/>
</dbReference>
<evidence type="ECO:0000256" key="5">
    <source>
        <dbReference type="RuleBase" id="RU365033"/>
    </source>
</evidence>
<evidence type="ECO:0000256" key="1">
    <source>
        <dbReference type="ARBA" id="ARBA00022722"/>
    </source>
</evidence>
<keyword evidence="3 5" id="KW-0378">Hydrolase</keyword>
<keyword evidence="5" id="KW-0227">DNA damage</keyword>
<evidence type="ECO:0000313" key="9">
    <source>
        <dbReference type="Proteomes" id="UP001222325"/>
    </source>
</evidence>
<dbReference type="InterPro" id="IPR049132">
    <property type="entry name" value="FAN1-like_euk"/>
</dbReference>
<proteinExistence type="inferred from homology"/>
<dbReference type="GO" id="GO:0004528">
    <property type="term" value="F:phosphodiesterase I activity"/>
    <property type="evidence" value="ECO:0007669"/>
    <property type="project" value="UniProtKB-EC"/>
</dbReference>
<keyword evidence="4 5" id="KW-0460">Magnesium</keyword>
<comment type="caution">
    <text evidence="8">The sequence shown here is derived from an EMBL/GenBank/DDBJ whole genome shotgun (WGS) entry which is preliminary data.</text>
</comment>
<comment type="similarity">
    <text evidence="5">Belongs to the FAN1 family.</text>
</comment>
<evidence type="ECO:0000256" key="6">
    <source>
        <dbReference type="SAM" id="MobiDB-lite"/>
    </source>
</evidence>
<accession>A0AAD6TV18</accession>
<feature type="domain" description="VRR-NUC" evidence="7">
    <location>
        <begin position="625"/>
        <end position="744"/>
    </location>
</feature>
<evidence type="ECO:0000256" key="2">
    <source>
        <dbReference type="ARBA" id="ARBA00022723"/>
    </source>
</evidence>
<protein>
    <recommendedName>
        <fullName evidence="5">Fanconi-associated nuclease</fullName>
        <ecNumber evidence="5">3.1.4.1</ecNumber>
    </recommendedName>
</protein>
<feature type="region of interest" description="Disordered" evidence="6">
    <location>
        <begin position="746"/>
        <end position="821"/>
    </location>
</feature>
<organism evidence="8 9">
    <name type="scientific">Mycena belliarum</name>
    <dbReference type="NCBI Taxonomy" id="1033014"/>
    <lineage>
        <taxon>Eukaryota</taxon>
        <taxon>Fungi</taxon>
        <taxon>Dikarya</taxon>
        <taxon>Basidiomycota</taxon>
        <taxon>Agaricomycotina</taxon>
        <taxon>Agaricomycetes</taxon>
        <taxon>Agaricomycetidae</taxon>
        <taxon>Agaricales</taxon>
        <taxon>Marasmiineae</taxon>
        <taxon>Mycenaceae</taxon>
        <taxon>Mycena</taxon>
    </lineage>
</organism>
<reference evidence="8" key="1">
    <citation type="submission" date="2023-03" db="EMBL/GenBank/DDBJ databases">
        <title>Massive genome expansion in bonnet fungi (Mycena s.s.) driven by repeated elements and novel gene families across ecological guilds.</title>
        <authorList>
            <consortium name="Lawrence Berkeley National Laboratory"/>
            <person name="Harder C.B."/>
            <person name="Miyauchi S."/>
            <person name="Viragh M."/>
            <person name="Kuo A."/>
            <person name="Thoen E."/>
            <person name="Andreopoulos B."/>
            <person name="Lu D."/>
            <person name="Skrede I."/>
            <person name="Drula E."/>
            <person name="Henrissat B."/>
            <person name="Morin E."/>
            <person name="Kohler A."/>
            <person name="Barry K."/>
            <person name="LaButti K."/>
            <person name="Morin E."/>
            <person name="Salamov A."/>
            <person name="Lipzen A."/>
            <person name="Mereny Z."/>
            <person name="Hegedus B."/>
            <person name="Baldrian P."/>
            <person name="Stursova M."/>
            <person name="Weitz H."/>
            <person name="Taylor A."/>
            <person name="Grigoriev I.V."/>
            <person name="Nagy L.G."/>
            <person name="Martin F."/>
            <person name="Kauserud H."/>
        </authorList>
    </citation>
    <scope>NUCLEOTIDE SEQUENCE</scope>
    <source>
        <strain evidence="8">CBHHK173m</strain>
    </source>
</reference>
<name>A0AAD6TV18_9AGAR</name>
<comment type="cofactor">
    <cofactor evidence="5">
        <name>Mg(2+)</name>
        <dbReference type="ChEBI" id="CHEBI:18420"/>
    </cofactor>
    <cofactor evidence="5">
        <name>Mn(2+)</name>
        <dbReference type="ChEBI" id="CHEBI:29035"/>
    </cofactor>
</comment>
<comment type="subcellular location">
    <subcellularLocation>
        <location evidence="5">Nucleus</location>
    </subcellularLocation>
</comment>
<comment type="catalytic activity">
    <reaction evidence="5">
        <text>Hydrolytically removes 5'-nucleotides successively from the 3'-hydroxy termini of 3'-hydroxy-terminated oligonucleotides.</text>
        <dbReference type="EC" id="3.1.4.1"/>
    </reaction>
</comment>
<dbReference type="Pfam" id="PF08774">
    <property type="entry name" value="VRR_NUC"/>
    <property type="match status" value="1"/>
</dbReference>
<gene>
    <name evidence="8" type="ORF">B0H15DRAFT_486580</name>
</gene>
<dbReference type="GO" id="GO:0008409">
    <property type="term" value="F:5'-3' exonuclease activity"/>
    <property type="evidence" value="ECO:0007669"/>
    <property type="project" value="TreeGrafter"/>
</dbReference>
<keyword evidence="5" id="KW-0464">Manganese</keyword>
<dbReference type="EC" id="3.1.4.1" evidence="5"/>
<feature type="compositionally biased region" description="Acidic residues" evidence="6">
    <location>
        <begin position="759"/>
        <end position="782"/>
    </location>
</feature>
<feature type="region of interest" description="Disordered" evidence="6">
    <location>
        <begin position="331"/>
        <end position="355"/>
    </location>
</feature>
<keyword evidence="5" id="KW-0539">Nucleus</keyword>
<dbReference type="AlphaFoldDB" id="A0AAD6TV18"/>
<feature type="compositionally biased region" description="Low complexity" evidence="6">
    <location>
        <begin position="783"/>
        <end position="796"/>
    </location>
</feature>
<comment type="function">
    <text evidence="5">Nuclease required for the repair of DNA interstrand cross-links (ICL). Acts as a 5'-3' exonuclease that anchors at a cut end of DNA and cleaves DNA successively at every third nucleotide, allowing to excise an ICL from one strand through flanking incisions.</text>
</comment>
<evidence type="ECO:0000259" key="7">
    <source>
        <dbReference type="SMART" id="SM00990"/>
    </source>
</evidence>
<dbReference type="SMART" id="SM00990">
    <property type="entry name" value="VRR_NUC"/>
    <property type="match status" value="1"/>
</dbReference>
<keyword evidence="9" id="KW-1185">Reference proteome</keyword>
<keyword evidence="2 5" id="KW-0479">Metal-binding</keyword>
<dbReference type="InterPro" id="IPR049126">
    <property type="entry name" value="FAN1-like_TPR"/>
</dbReference>
<dbReference type="GO" id="GO:0070336">
    <property type="term" value="F:flap-structured DNA binding"/>
    <property type="evidence" value="ECO:0007669"/>
    <property type="project" value="TreeGrafter"/>
</dbReference>
<dbReference type="InterPro" id="IPR033315">
    <property type="entry name" value="Fan1-like"/>
</dbReference>
<evidence type="ECO:0000313" key="8">
    <source>
        <dbReference type="EMBL" id="KAJ7080407.1"/>
    </source>
</evidence>
<evidence type="ECO:0000256" key="3">
    <source>
        <dbReference type="ARBA" id="ARBA00022801"/>
    </source>
</evidence>
<evidence type="ECO:0000256" key="4">
    <source>
        <dbReference type="ARBA" id="ARBA00022842"/>
    </source>
</evidence>